<dbReference type="EMBL" id="HE600968">
    <property type="protein sequence ID" value="CAR98358.1"/>
    <property type="molecule type" value="Genomic_DNA"/>
</dbReference>
<evidence type="ECO:0000313" key="2">
    <source>
        <dbReference type="Proteomes" id="UP000008549"/>
    </source>
</evidence>
<name>B6IEM8_CAEBR</name>
<organism evidence="1 2">
    <name type="scientific">Caenorhabditis briggsae</name>
    <dbReference type="NCBI Taxonomy" id="6238"/>
    <lineage>
        <taxon>Eukaryota</taxon>
        <taxon>Metazoa</taxon>
        <taxon>Ecdysozoa</taxon>
        <taxon>Nematoda</taxon>
        <taxon>Chromadorea</taxon>
        <taxon>Rhabditida</taxon>
        <taxon>Rhabditina</taxon>
        <taxon>Rhabditomorpha</taxon>
        <taxon>Rhabditoidea</taxon>
        <taxon>Rhabditidae</taxon>
        <taxon>Peloderinae</taxon>
        <taxon>Caenorhabditis</taxon>
    </lineage>
</organism>
<dbReference type="Proteomes" id="UP000008549">
    <property type="component" value="Unassembled WGS sequence"/>
</dbReference>
<dbReference type="GeneID" id="68917701"/>
<sequence length="16" mass="2055">MHHWTYRLIRLYGVPI</sequence>
<evidence type="ECO:0000313" key="3">
    <source>
        <dbReference type="WormBase" id="CBG26220"/>
    </source>
</evidence>
<keyword evidence="2" id="KW-1185">Reference proteome</keyword>
<reference evidence="1 2" key="1">
    <citation type="journal article" date="2003" name="PLoS Biol.">
        <title>The genome sequence of Caenorhabditis briggsae: a platform for comparative genomics.</title>
        <authorList>
            <person name="Stein L.D."/>
            <person name="Bao Z."/>
            <person name="Blasiar D."/>
            <person name="Blumenthal T."/>
            <person name="Brent M.R."/>
            <person name="Chen N."/>
            <person name="Chinwalla A."/>
            <person name="Clarke L."/>
            <person name="Clee C."/>
            <person name="Coghlan A."/>
            <person name="Coulson A."/>
            <person name="D'Eustachio P."/>
            <person name="Fitch D.H."/>
            <person name="Fulton L.A."/>
            <person name="Fulton R.E."/>
            <person name="Griffiths-Jones S."/>
            <person name="Harris T.W."/>
            <person name="Hillier L.W."/>
            <person name="Kamath R."/>
            <person name="Kuwabara P.E."/>
            <person name="Mardis E.R."/>
            <person name="Marra M.A."/>
            <person name="Miner T.L."/>
            <person name="Minx P."/>
            <person name="Mullikin J.C."/>
            <person name="Plumb R.W."/>
            <person name="Rogers J."/>
            <person name="Schein J.E."/>
            <person name="Sohrmann M."/>
            <person name="Spieth J."/>
            <person name="Stajich J.E."/>
            <person name="Wei C."/>
            <person name="Willey D."/>
            <person name="Wilson R.K."/>
            <person name="Durbin R."/>
            <person name="Waterston R.H."/>
        </authorList>
    </citation>
    <scope>NUCLEOTIDE SEQUENCE [LARGE SCALE GENOMIC DNA]</scope>
    <source>
        <strain evidence="1 2">AF16</strain>
    </source>
</reference>
<reference evidence="1 2" key="2">
    <citation type="journal article" date="2011" name="PLoS Genet.">
        <title>Caenorhabditis briggsae recombinant inbred line genotypes reveal inter-strain incompatibility and the evolution of recombination.</title>
        <authorList>
            <person name="Ross J.A."/>
            <person name="Koboldt D.C."/>
            <person name="Staisch J.E."/>
            <person name="Chamberlin H.M."/>
            <person name="Gupta B.P."/>
            <person name="Miller R.D."/>
            <person name="Baird S.E."/>
            <person name="Haag E.S."/>
        </authorList>
    </citation>
    <scope>NUCLEOTIDE SEQUENCE [LARGE SCALE GENOMIC DNA]</scope>
    <source>
        <strain evidence="1 2">AF16</strain>
    </source>
</reference>
<evidence type="ECO:0000313" key="1">
    <source>
        <dbReference type="EMBL" id="CAR98358.1"/>
    </source>
</evidence>
<dbReference type="CTD" id="68917701"/>
<proteinExistence type="predicted"/>
<gene>
    <name evidence="1 3" type="ORF">CBG26220</name>
    <name evidence="1" type="ORF">CBG_26220</name>
</gene>
<dbReference type="AlphaFoldDB" id="B6IEM8"/>
<dbReference type="KEGG" id="cbr:CBG_26220"/>
<accession>B6IEM8</accession>
<dbReference type="WormBase" id="CBG26220">
    <property type="protein sequence ID" value="CBP44229"/>
    <property type="gene ID" value="WBGene00087634"/>
</dbReference>
<dbReference type="InParanoid" id="B6IEM8"/>
<protein>
    <submittedName>
        <fullName evidence="1">Protein CBG26220</fullName>
    </submittedName>
</protein>
<dbReference type="RefSeq" id="XP_045097931.1">
    <property type="nucleotide sequence ID" value="XM_045244736.1"/>
</dbReference>